<organism evidence="1">
    <name type="scientific">marine sediment metagenome</name>
    <dbReference type="NCBI Taxonomy" id="412755"/>
    <lineage>
        <taxon>unclassified sequences</taxon>
        <taxon>metagenomes</taxon>
        <taxon>ecological metagenomes</taxon>
    </lineage>
</organism>
<proteinExistence type="predicted"/>
<accession>A0A0F9WAS3</accession>
<sequence>MRDPIVSNVREGLPPCRSLARFDGRRASMIDTALCGEDHGFNTYSTKRCFVIAGRELRPKRVDPHGFLAYYFARPSLVVDLCTDDPAEAQAAFERGAEWVRTGVGP</sequence>
<name>A0A0F9WAS3_9ZZZZ</name>
<dbReference type="AlphaFoldDB" id="A0A0F9WAS3"/>
<comment type="caution">
    <text evidence="1">The sequence shown here is derived from an EMBL/GenBank/DDBJ whole genome shotgun (WGS) entry which is preliminary data.</text>
</comment>
<protein>
    <submittedName>
        <fullName evidence="1">Uncharacterized protein</fullName>
    </submittedName>
</protein>
<evidence type="ECO:0000313" key="1">
    <source>
        <dbReference type="EMBL" id="KKN75253.1"/>
    </source>
</evidence>
<reference evidence="1" key="1">
    <citation type="journal article" date="2015" name="Nature">
        <title>Complex archaea that bridge the gap between prokaryotes and eukaryotes.</title>
        <authorList>
            <person name="Spang A."/>
            <person name="Saw J.H."/>
            <person name="Jorgensen S.L."/>
            <person name="Zaremba-Niedzwiedzka K."/>
            <person name="Martijn J."/>
            <person name="Lind A.E."/>
            <person name="van Eijk R."/>
            <person name="Schleper C."/>
            <person name="Guy L."/>
            <person name="Ettema T.J."/>
        </authorList>
    </citation>
    <scope>NUCLEOTIDE SEQUENCE</scope>
</reference>
<gene>
    <name evidence="1" type="ORF">LCGC14_0382520</name>
</gene>
<dbReference type="EMBL" id="LAZR01000313">
    <property type="protein sequence ID" value="KKN75253.1"/>
    <property type="molecule type" value="Genomic_DNA"/>
</dbReference>